<dbReference type="EMBL" id="UINC01069719">
    <property type="protein sequence ID" value="SVC03312.1"/>
    <property type="molecule type" value="Genomic_DNA"/>
</dbReference>
<evidence type="ECO:0000313" key="1">
    <source>
        <dbReference type="EMBL" id="SVC03312.1"/>
    </source>
</evidence>
<gene>
    <name evidence="1" type="ORF">METZ01_LOCUS256166</name>
</gene>
<dbReference type="InterPro" id="IPR009057">
    <property type="entry name" value="Homeodomain-like_sf"/>
</dbReference>
<sequence length="321" mass="36542">MIMNTNKKLDNIKKHPLNVLTLEELLNKEIPPRQNLLSPWLPSQGLCMIYAAREFGKTWMALEIAYAVASGGRFLCWEAESPNGVIYIDGEMPLIVLQERLYQIDKSRGQQKKVILKIVNPDVQEFGIPDLSTTEGQNEIDALISDEIKLVVLDNLSTLFRSGKENDSDGWGPIQEWLLRLRSRGKSVLLIHHAGKSGQQRGTSRREDVLDTVITLKRPVEYKQQDGACFEVFFEKNRGLYGDEVKPFEARLESHLSEDGVKTCNWTWKLLEDSNYEKVCRLSCDGLSNTDITQELGINKSTVSRHVKRGKQEGKINLRNN</sequence>
<organism evidence="1">
    <name type="scientific">marine metagenome</name>
    <dbReference type="NCBI Taxonomy" id="408172"/>
    <lineage>
        <taxon>unclassified sequences</taxon>
        <taxon>metagenomes</taxon>
        <taxon>ecological metagenomes</taxon>
    </lineage>
</organism>
<dbReference type="InterPro" id="IPR027417">
    <property type="entry name" value="P-loop_NTPase"/>
</dbReference>
<proteinExistence type="predicted"/>
<dbReference type="Gene3D" id="3.40.50.300">
    <property type="entry name" value="P-loop containing nucleotide triphosphate hydrolases"/>
    <property type="match status" value="1"/>
</dbReference>
<dbReference type="AlphaFoldDB" id="A0A382IVW0"/>
<dbReference type="SUPFAM" id="SSF52540">
    <property type="entry name" value="P-loop containing nucleoside triphosphate hydrolases"/>
    <property type="match status" value="1"/>
</dbReference>
<evidence type="ECO:0008006" key="2">
    <source>
        <dbReference type="Google" id="ProtNLM"/>
    </source>
</evidence>
<name>A0A382IVW0_9ZZZZ</name>
<dbReference type="Pfam" id="PF13481">
    <property type="entry name" value="AAA_25"/>
    <property type="match status" value="1"/>
</dbReference>
<accession>A0A382IVW0</accession>
<protein>
    <recommendedName>
        <fullName evidence="2">AAA+ ATPase domain-containing protein</fullName>
    </recommendedName>
</protein>
<dbReference type="SUPFAM" id="SSF46689">
    <property type="entry name" value="Homeodomain-like"/>
    <property type="match status" value="1"/>
</dbReference>
<reference evidence="1" key="1">
    <citation type="submission" date="2018-05" db="EMBL/GenBank/DDBJ databases">
        <authorList>
            <person name="Lanie J.A."/>
            <person name="Ng W.-L."/>
            <person name="Kazmierczak K.M."/>
            <person name="Andrzejewski T.M."/>
            <person name="Davidsen T.M."/>
            <person name="Wayne K.J."/>
            <person name="Tettelin H."/>
            <person name="Glass J.I."/>
            <person name="Rusch D."/>
            <person name="Podicherti R."/>
            <person name="Tsui H.-C.T."/>
            <person name="Winkler M.E."/>
        </authorList>
    </citation>
    <scope>NUCLEOTIDE SEQUENCE</scope>
</reference>
<dbReference type="Gene3D" id="1.10.10.60">
    <property type="entry name" value="Homeodomain-like"/>
    <property type="match status" value="1"/>
</dbReference>